<dbReference type="OrthoDB" id="9814637at2"/>
<evidence type="ECO:0000256" key="10">
    <source>
        <dbReference type="SAM" id="SignalP"/>
    </source>
</evidence>
<dbReference type="PANTHER" id="PTHR30026:SF22">
    <property type="entry name" value="OUTER MEMBRANE EFFLUX PROTEIN"/>
    <property type="match status" value="1"/>
</dbReference>
<name>A0A1G5ZDB3_9HYPH</name>
<comment type="subcellular location">
    <subcellularLocation>
        <location evidence="1">Cell outer membrane</location>
    </subcellularLocation>
</comment>
<feature type="signal peptide" evidence="10">
    <location>
        <begin position="1"/>
        <end position="29"/>
    </location>
</feature>
<keyword evidence="7" id="KW-0998">Cell outer membrane</keyword>
<evidence type="ECO:0000313" key="12">
    <source>
        <dbReference type="Proteomes" id="UP000198588"/>
    </source>
</evidence>
<keyword evidence="4" id="KW-1134">Transmembrane beta strand</keyword>
<dbReference type="SUPFAM" id="SSF56954">
    <property type="entry name" value="Outer membrane efflux proteins (OEP)"/>
    <property type="match status" value="1"/>
</dbReference>
<proteinExistence type="inferred from homology"/>
<evidence type="ECO:0000256" key="7">
    <source>
        <dbReference type="ARBA" id="ARBA00023237"/>
    </source>
</evidence>
<gene>
    <name evidence="11" type="ORF">SAMN02927914_04695</name>
</gene>
<feature type="region of interest" description="Disordered" evidence="9">
    <location>
        <begin position="453"/>
        <end position="473"/>
    </location>
</feature>
<evidence type="ECO:0000256" key="4">
    <source>
        <dbReference type="ARBA" id="ARBA00022452"/>
    </source>
</evidence>
<dbReference type="GO" id="GO:0015562">
    <property type="term" value="F:efflux transmembrane transporter activity"/>
    <property type="evidence" value="ECO:0007669"/>
    <property type="project" value="InterPro"/>
</dbReference>
<dbReference type="PANTHER" id="PTHR30026">
    <property type="entry name" value="OUTER MEMBRANE PROTEIN TOLC"/>
    <property type="match status" value="1"/>
</dbReference>
<protein>
    <submittedName>
        <fullName evidence="11">Outer membrane protein, adhesin transport system</fullName>
    </submittedName>
</protein>
<evidence type="ECO:0000256" key="3">
    <source>
        <dbReference type="ARBA" id="ARBA00022448"/>
    </source>
</evidence>
<keyword evidence="3" id="KW-0813">Transport</keyword>
<feature type="coiled-coil region" evidence="8">
    <location>
        <begin position="190"/>
        <end position="217"/>
    </location>
</feature>
<accession>A0A1G5ZDB3</accession>
<dbReference type="GO" id="GO:0009279">
    <property type="term" value="C:cell outer membrane"/>
    <property type="evidence" value="ECO:0007669"/>
    <property type="project" value="UniProtKB-SubCell"/>
</dbReference>
<evidence type="ECO:0000256" key="2">
    <source>
        <dbReference type="ARBA" id="ARBA00007613"/>
    </source>
</evidence>
<evidence type="ECO:0000313" key="11">
    <source>
        <dbReference type="EMBL" id="SDA92253.1"/>
    </source>
</evidence>
<dbReference type="EMBL" id="FMXM01000016">
    <property type="protein sequence ID" value="SDA92253.1"/>
    <property type="molecule type" value="Genomic_DNA"/>
</dbReference>
<evidence type="ECO:0000256" key="5">
    <source>
        <dbReference type="ARBA" id="ARBA00022692"/>
    </source>
</evidence>
<evidence type="ECO:0000256" key="6">
    <source>
        <dbReference type="ARBA" id="ARBA00023136"/>
    </source>
</evidence>
<feature type="chain" id="PRO_5011775078" evidence="10">
    <location>
        <begin position="30"/>
        <end position="482"/>
    </location>
</feature>
<dbReference type="Gene3D" id="1.20.1600.10">
    <property type="entry name" value="Outer membrane efflux proteins (OEP)"/>
    <property type="match status" value="1"/>
</dbReference>
<dbReference type="Proteomes" id="UP000198588">
    <property type="component" value="Unassembled WGS sequence"/>
</dbReference>
<keyword evidence="10" id="KW-0732">Signal</keyword>
<dbReference type="InterPro" id="IPR051906">
    <property type="entry name" value="TolC-like"/>
</dbReference>
<evidence type="ECO:0000256" key="1">
    <source>
        <dbReference type="ARBA" id="ARBA00004442"/>
    </source>
</evidence>
<comment type="similarity">
    <text evidence="2">Belongs to the outer membrane factor (OMF) (TC 1.B.17) family.</text>
</comment>
<reference evidence="11 12" key="1">
    <citation type="submission" date="2016-10" db="EMBL/GenBank/DDBJ databases">
        <authorList>
            <person name="de Groot N.N."/>
        </authorList>
    </citation>
    <scope>NUCLEOTIDE SEQUENCE [LARGE SCALE GENOMIC DNA]</scope>
    <source>
        <strain evidence="11 12">CGMCC 1.12097</strain>
    </source>
</reference>
<dbReference type="STRING" id="1165689.SAMN02927914_04695"/>
<dbReference type="AlphaFoldDB" id="A0A1G5ZDB3"/>
<dbReference type="GO" id="GO:0015288">
    <property type="term" value="F:porin activity"/>
    <property type="evidence" value="ECO:0007669"/>
    <property type="project" value="TreeGrafter"/>
</dbReference>
<sequence length="482" mass="52938">MNTTTVSTIGKRLGLLMAATVLTCGSAHALTLKEAMAVAVESNPEIGQAIENREAIEFELRQAKGLYLPSVDVEASAGVRRLDNSSRRALSIEDDALYPAEADVVVTQTLYDNGARRAELNRQASRVDGASFRVLERSEFIGLSVVQDYLEYMLQASIVAEAKKNLGFHQAILGDIRQGIAGGALNEADRQQAEERLFAAKARMQEATEELEASKIRFFKTVGKPLVNASRPGDVSAALPRSLDDAIGLARENNPRVHMANSDIDAAASLVDAARAKFGPSVVAEGRARAGYDIDGDNGDASDMQARLVLRWNLYRGGIDKANEQEQIRRTSEQRLAMHQVLREIEEAVRTSWDRRFRQADLAKTLKQQAAANEKLVSSYREQFKVGQRSLLDVLDAQNTRFNTATLADTASYASLFAQYRLLAATGQLLKTMNLQPAKQATAYARTEFAAPETADTETYARTPSEQKNDLPFDILAPVRKK</sequence>
<evidence type="ECO:0000256" key="8">
    <source>
        <dbReference type="SAM" id="Coils"/>
    </source>
</evidence>
<dbReference type="InterPro" id="IPR003423">
    <property type="entry name" value="OMP_efflux"/>
</dbReference>
<keyword evidence="8" id="KW-0175">Coiled coil</keyword>
<dbReference type="RefSeq" id="WP_091582851.1">
    <property type="nucleotide sequence ID" value="NZ_FMXM01000016.1"/>
</dbReference>
<evidence type="ECO:0000256" key="9">
    <source>
        <dbReference type="SAM" id="MobiDB-lite"/>
    </source>
</evidence>
<organism evidence="11 12">
    <name type="scientific">Mesorhizobium qingshengii</name>
    <dbReference type="NCBI Taxonomy" id="1165689"/>
    <lineage>
        <taxon>Bacteria</taxon>
        <taxon>Pseudomonadati</taxon>
        <taxon>Pseudomonadota</taxon>
        <taxon>Alphaproteobacteria</taxon>
        <taxon>Hyphomicrobiales</taxon>
        <taxon>Phyllobacteriaceae</taxon>
        <taxon>Mesorhizobium</taxon>
    </lineage>
</organism>
<dbReference type="GO" id="GO:1990281">
    <property type="term" value="C:efflux pump complex"/>
    <property type="evidence" value="ECO:0007669"/>
    <property type="project" value="TreeGrafter"/>
</dbReference>
<dbReference type="Pfam" id="PF02321">
    <property type="entry name" value="OEP"/>
    <property type="match status" value="2"/>
</dbReference>
<keyword evidence="5" id="KW-0812">Transmembrane</keyword>
<keyword evidence="6" id="KW-0472">Membrane</keyword>